<reference evidence="9 10" key="1">
    <citation type="submission" date="2019-01" db="EMBL/GenBank/DDBJ databases">
        <title>Mucilaginibacter antarcticum sp. nov., isolated from antarctic soil.</title>
        <authorList>
            <person name="Yan Y.-Q."/>
            <person name="Du Z.-J."/>
        </authorList>
    </citation>
    <scope>NUCLEOTIDE SEQUENCE [LARGE SCALE GENOMIC DNA]</scope>
    <source>
        <strain evidence="9 10">F01003</strain>
    </source>
</reference>
<keyword evidence="10" id="KW-1185">Reference proteome</keyword>
<dbReference type="PANTHER" id="PTHR43304:SF1">
    <property type="entry name" value="PAC DOMAIN-CONTAINING PROTEIN"/>
    <property type="match status" value="1"/>
</dbReference>
<dbReference type="InterPro" id="IPR024478">
    <property type="entry name" value="HlyB_4HB_MCP"/>
</dbReference>
<evidence type="ECO:0000256" key="5">
    <source>
        <dbReference type="ARBA" id="ARBA00022777"/>
    </source>
</evidence>
<feature type="domain" description="PAS" evidence="7">
    <location>
        <begin position="229"/>
        <end position="283"/>
    </location>
</feature>
<dbReference type="Pfam" id="PF12729">
    <property type="entry name" value="4HB_MCP_1"/>
    <property type="match status" value="1"/>
</dbReference>
<dbReference type="PROSITE" id="PS50112">
    <property type="entry name" value="PAS"/>
    <property type="match status" value="3"/>
</dbReference>
<dbReference type="Pfam" id="PF13426">
    <property type="entry name" value="PAS_9"/>
    <property type="match status" value="3"/>
</dbReference>
<evidence type="ECO:0000256" key="4">
    <source>
        <dbReference type="ARBA" id="ARBA00022679"/>
    </source>
</evidence>
<dbReference type="EMBL" id="SBIW01000004">
    <property type="protein sequence ID" value="RWY52441.1"/>
    <property type="molecule type" value="Genomic_DNA"/>
</dbReference>
<keyword evidence="6" id="KW-1133">Transmembrane helix</keyword>
<dbReference type="InterPro" id="IPR035965">
    <property type="entry name" value="PAS-like_dom_sf"/>
</dbReference>
<dbReference type="Pfam" id="PF08448">
    <property type="entry name" value="PAS_4"/>
    <property type="match status" value="1"/>
</dbReference>
<evidence type="ECO:0000256" key="2">
    <source>
        <dbReference type="ARBA" id="ARBA00012438"/>
    </source>
</evidence>
<dbReference type="SUPFAM" id="SSF55785">
    <property type="entry name" value="PYP-like sensor domain (PAS domain)"/>
    <property type="match status" value="4"/>
</dbReference>
<dbReference type="RefSeq" id="WP_128534027.1">
    <property type="nucleotide sequence ID" value="NZ_SBIW01000004.1"/>
</dbReference>
<comment type="caution">
    <text evidence="9">The sequence shown here is derived from an EMBL/GenBank/DDBJ whole genome shotgun (WGS) entry which is preliminary data.</text>
</comment>
<dbReference type="SMART" id="SM00091">
    <property type="entry name" value="PAS"/>
    <property type="match status" value="4"/>
</dbReference>
<dbReference type="OrthoDB" id="1522284at2"/>
<keyword evidence="6" id="KW-0472">Membrane</keyword>
<evidence type="ECO:0000259" key="7">
    <source>
        <dbReference type="PROSITE" id="PS50112"/>
    </source>
</evidence>
<dbReference type="InterPro" id="IPR003661">
    <property type="entry name" value="HisK_dim/P_dom"/>
</dbReference>
<dbReference type="NCBIfam" id="TIGR00229">
    <property type="entry name" value="sensory_box"/>
    <property type="match status" value="4"/>
</dbReference>
<dbReference type="InterPro" id="IPR001610">
    <property type="entry name" value="PAC"/>
</dbReference>
<comment type="catalytic activity">
    <reaction evidence="1">
        <text>ATP + protein L-histidine = ADP + protein N-phospho-L-histidine.</text>
        <dbReference type="EC" id="2.7.13.3"/>
    </reaction>
</comment>
<evidence type="ECO:0000256" key="3">
    <source>
        <dbReference type="ARBA" id="ARBA00022553"/>
    </source>
</evidence>
<feature type="transmembrane region" description="Helical" evidence="6">
    <location>
        <begin position="190"/>
        <end position="209"/>
    </location>
</feature>
<dbReference type="CDD" id="cd00130">
    <property type="entry name" value="PAS"/>
    <property type="match status" value="4"/>
</dbReference>
<gene>
    <name evidence="9" type="ORF">EPL05_11070</name>
</gene>
<evidence type="ECO:0000256" key="1">
    <source>
        <dbReference type="ARBA" id="ARBA00000085"/>
    </source>
</evidence>
<accession>A0A3S3V092</accession>
<protein>
    <recommendedName>
        <fullName evidence="2">histidine kinase</fullName>
        <ecNumber evidence="2">2.7.13.3</ecNumber>
    </recommendedName>
</protein>
<sequence>MLNKFSVSAKLYLLLFITAVSIVGLGVYGISDLEDMNQNTQTLYTDRVLPFEQLSNVRFAYTTEILTVAQKVANRTLSFSDATKRVKQAEETINYNWGSYRQTYLTPEEAVLVKQTERTKQKAYKQYTELLILLTKQDYKALEKFIQTENSAGPAPFTVNLTQLMKFQVRVGKQIFTENNKIYHTTSKRFIILISGFLAIALSLSLYIIKNIRTLIKGILVRNDAIKETQEKYYSLFEQASDAIFIMNSEGNFTEANDSMCQLTGYSRDELLAMNVTDILNAEIIKMYPLVYATRKLGESVTGERKVVQKNGKIIDIEINGKKFTDDRITIISRDITARKAMEAELINAELKFRTLADKSMVGIYIVQKGKFVYVNPRFAEVFGYEASELIGREPVEAIVHPNYQAISNENIRLRVEGEVDSVHYEAMGKMKDGSANWVEFYGSRAVLEDEPTIIGSMIDITERKIAEEELKASEKKYKLLFESNPVPLWIIAKDDLSIIAANEAASNLYGYSKDELLNTSVKQLRPIEDWEQQQLSYQKKITGTVDFGVVRHVKKNGTPIFVSIISEDILFEGRPVRISSTVDVTEKLKAEEMLKKSEANLQTILNTTDTAYALLDHEFNVLEYNEIALLFAKQEFNFNPGESTNFFEHLPESRRTQFLGYIKEVFKGNTISYEATYDQPDGGNIWYYVKIFPISNKENEILGLVLAISDITERKNGEQSLQLAYQRIKTNIGFIREMIWKQSHILRSPLANLKGLITILQSDPGDEEVLAHIKTELDRMDAVFIEMAQDTSADDMNY</sequence>
<dbReference type="CDD" id="cd00082">
    <property type="entry name" value="HisKA"/>
    <property type="match status" value="1"/>
</dbReference>
<dbReference type="PROSITE" id="PS50113">
    <property type="entry name" value="PAC"/>
    <property type="match status" value="2"/>
</dbReference>
<dbReference type="InterPro" id="IPR000014">
    <property type="entry name" value="PAS"/>
</dbReference>
<dbReference type="GO" id="GO:0000155">
    <property type="term" value="F:phosphorelay sensor kinase activity"/>
    <property type="evidence" value="ECO:0007669"/>
    <property type="project" value="InterPro"/>
</dbReference>
<name>A0A3S3V092_9SPHI</name>
<keyword evidence="5" id="KW-0418">Kinase</keyword>
<feature type="domain" description="PAS" evidence="7">
    <location>
        <begin position="474"/>
        <end position="545"/>
    </location>
</feature>
<keyword evidence="4" id="KW-0808">Transferase</keyword>
<dbReference type="Gene3D" id="3.30.450.20">
    <property type="entry name" value="PAS domain"/>
    <property type="match status" value="4"/>
</dbReference>
<dbReference type="InterPro" id="IPR013656">
    <property type="entry name" value="PAS_4"/>
</dbReference>
<keyword evidence="6" id="KW-0812">Transmembrane</keyword>
<dbReference type="EC" id="2.7.13.3" evidence="2"/>
<dbReference type="SMART" id="SM00086">
    <property type="entry name" value="PAC"/>
    <property type="match status" value="3"/>
</dbReference>
<evidence type="ECO:0000259" key="8">
    <source>
        <dbReference type="PROSITE" id="PS50113"/>
    </source>
</evidence>
<feature type="domain" description="PAS" evidence="7">
    <location>
        <begin position="369"/>
        <end position="419"/>
    </location>
</feature>
<organism evidence="9 10">
    <name type="scientific">Mucilaginibacter gilvus</name>
    <dbReference type="NCBI Taxonomy" id="2305909"/>
    <lineage>
        <taxon>Bacteria</taxon>
        <taxon>Pseudomonadati</taxon>
        <taxon>Bacteroidota</taxon>
        <taxon>Sphingobacteriia</taxon>
        <taxon>Sphingobacteriales</taxon>
        <taxon>Sphingobacteriaceae</taxon>
        <taxon>Mucilaginibacter</taxon>
    </lineage>
</organism>
<dbReference type="PANTHER" id="PTHR43304">
    <property type="entry name" value="PHYTOCHROME-LIKE PROTEIN CPH1"/>
    <property type="match status" value="1"/>
</dbReference>
<feature type="domain" description="PAC" evidence="8">
    <location>
        <begin position="672"/>
        <end position="724"/>
    </location>
</feature>
<evidence type="ECO:0000313" key="9">
    <source>
        <dbReference type="EMBL" id="RWY52441.1"/>
    </source>
</evidence>
<dbReference type="AlphaFoldDB" id="A0A3S3V092"/>
<proteinExistence type="predicted"/>
<keyword evidence="3" id="KW-0597">Phosphoprotein</keyword>
<evidence type="ECO:0000256" key="6">
    <source>
        <dbReference type="SAM" id="Phobius"/>
    </source>
</evidence>
<dbReference type="InterPro" id="IPR052162">
    <property type="entry name" value="Sensor_kinase/Photoreceptor"/>
</dbReference>
<dbReference type="Proteomes" id="UP000286701">
    <property type="component" value="Unassembled WGS sequence"/>
</dbReference>
<evidence type="ECO:0000313" key="10">
    <source>
        <dbReference type="Proteomes" id="UP000286701"/>
    </source>
</evidence>
<feature type="domain" description="PAC" evidence="8">
    <location>
        <begin position="421"/>
        <end position="473"/>
    </location>
</feature>
<feature type="transmembrane region" description="Helical" evidence="6">
    <location>
        <begin position="12"/>
        <end position="30"/>
    </location>
</feature>
<dbReference type="InterPro" id="IPR000700">
    <property type="entry name" value="PAS-assoc_C"/>
</dbReference>